<dbReference type="PANTHER" id="PTHR28208">
    <property type="entry name" value="PHOSPHATIDATE PHOSPHATASE APP1"/>
    <property type="match status" value="1"/>
</dbReference>
<reference evidence="2" key="1">
    <citation type="submission" date="2020-09" db="EMBL/GenBank/DDBJ databases">
        <title>Nocardioides sp. strain MJB4 16S ribosomal RNA gene Genome sequencing and assembly.</title>
        <authorList>
            <person name="Kim I."/>
        </authorList>
    </citation>
    <scope>NUCLEOTIDE SEQUENCE</scope>
    <source>
        <strain evidence="2">MJB4</strain>
    </source>
</reference>
<comment type="caution">
    <text evidence="2">The sequence shown here is derived from an EMBL/GenBank/DDBJ whole genome shotgun (WGS) entry which is preliminary data.</text>
</comment>
<dbReference type="Pfam" id="PF09949">
    <property type="entry name" value="APP1_cat"/>
    <property type="match status" value="1"/>
</dbReference>
<dbReference type="AlphaFoldDB" id="A0A927K549"/>
<dbReference type="InterPro" id="IPR052935">
    <property type="entry name" value="Mg2+_PAP"/>
</dbReference>
<evidence type="ECO:0000259" key="1">
    <source>
        <dbReference type="Pfam" id="PF09949"/>
    </source>
</evidence>
<keyword evidence="3" id="KW-1185">Reference proteome</keyword>
<gene>
    <name evidence="2" type="ORF">IE331_00265</name>
</gene>
<protein>
    <submittedName>
        <fullName evidence="2">DUF2183 domain-containing protein</fullName>
    </submittedName>
</protein>
<organism evidence="2 3">
    <name type="scientific">Nocardioides donggukensis</name>
    <dbReference type="NCBI Taxonomy" id="2774019"/>
    <lineage>
        <taxon>Bacteria</taxon>
        <taxon>Bacillati</taxon>
        <taxon>Actinomycetota</taxon>
        <taxon>Actinomycetes</taxon>
        <taxon>Propionibacteriales</taxon>
        <taxon>Nocardioidaceae</taxon>
        <taxon>Nocardioides</taxon>
    </lineage>
</organism>
<sequence>MRIPVIGGDESPLEWLQRRAKSVTEQVERRIAAARDARVADEPPEHFRIETYLGHGGAGRVVVRGRVLDNDEPPEAVVGEGTGAAVRRTLSRFLARPLPGVRLRVRLAGHEVETESDGDGYFDLAFDLDASTPADGGSWLTGEVALAAPYRGLTGEHAAPLQVRVPGPVAAFGVISDVDDTILHTGAQRAAQMVLQTFTGSYLTRTPFLGSPELYRSLAAQPGHPDANPFFYVSSSPWNLHGFLTAFLAHRDFPLGPLLLRDLLGRSAQRSHTAHKLGRIREVLETHPDLPFVLIGDSGQHDPEIYAEVVRTHPGRVRAVYIREVRLDPGDGRVEAVLDDWDGAVPFVVAADSLAVARHAAELGLVTDGDVHTVERATALRG</sequence>
<proteinExistence type="predicted"/>
<evidence type="ECO:0000313" key="3">
    <source>
        <dbReference type="Proteomes" id="UP000616839"/>
    </source>
</evidence>
<dbReference type="Proteomes" id="UP000616839">
    <property type="component" value="Unassembled WGS sequence"/>
</dbReference>
<dbReference type="EMBL" id="JACYXZ010000001">
    <property type="protein sequence ID" value="MBD8868046.1"/>
    <property type="molecule type" value="Genomic_DNA"/>
</dbReference>
<dbReference type="PANTHER" id="PTHR28208:SF3">
    <property type="entry name" value="PHOSPHATIDATE PHOSPHATASE APP1"/>
    <property type="match status" value="1"/>
</dbReference>
<dbReference type="InterPro" id="IPR019236">
    <property type="entry name" value="APP1_cat"/>
</dbReference>
<name>A0A927K549_9ACTN</name>
<accession>A0A927K549</accession>
<dbReference type="RefSeq" id="WP_192139381.1">
    <property type="nucleotide sequence ID" value="NZ_JACYXZ010000001.1"/>
</dbReference>
<feature type="domain" description="Phosphatidate phosphatase APP1 catalytic" evidence="1">
    <location>
        <begin position="172"/>
        <end position="324"/>
    </location>
</feature>
<dbReference type="GO" id="GO:0008195">
    <property type="term" value="F:phosphatidate phosphatase activity"/>
    <property type="evidence" value="ECO:0007669"/>
    <property type="project" value="InterPro"/>
</dbReference>
<evidence type="ECO:0000313" key="2">
    <source>
        <dbReference type="EMBL" id="MBD8868046.1"/>
    </source>
</evidence>